<evidence type="ECO:0000313" key="2">
    <source>
        <dbReference type="Proteomes" id="UP000094527"/>
    </source>
</evidence>
<evidence type="ECO:0000313" key="1">
    <source>
        <dbReference type="EMBL" id="ODM88111.1"/>
    </source>
</evidence>
<organism evidence="1 2">
    <name type="scientific">Orchesella cincta</name>
    <name type="common">Springtail</name>
    <name type="synonym">Podura cincta</name>
    <dbReference type="NCBI Taxonomy" id="48709"/>
    <lineage>
        <taxon>Eukaryota</taxon>
        <taxon>Metazoa</taxon>
        <taxon>Ecdysozoa</taxon>
        <taxon>Arthropoda</taxon>
        <taxon>Hexapoda</taxon>
        <taxon>Collembola</taxon>
        <taxon>Entomobryomorpha</taxon>
        <taxon>Entomobryoidea</taxon>
        <taxon>Orchesellidae</taxon>
        <taxon>Orchesellinae</taxon>
        <taxon>Orchesella</taxon>
    </lineage>
</organism>
<dbReference type="SUPFAM" id="SSF47986">
    <property type="entry name" value="DEATH domain"/>
    <property type="match status" value="1"/>
</dbReference>
<name>A0A1D2M5C7_ORCCI</name>
<reference evidence="1 2" key="1">
    <citation type="journal article" date="2016" name="Genome Biol. Evol.">
        <title>Gene Family Evolution Reflects Adaptation to Soil Environmental Stressors in the Genome of the Collembolan Orchesella cincta.</title>
        <authorList>
            <person name="Faddeeva-Vakhrusheva A."/>
            <person name="Derks M.F."/>
            <person name="Anvar S.Y."/>
            <person name="Agamennone V."/>
            <person name="Suring W."/>
            <person name="Smit S."/>
            <person name="van Straalen N.M."/>
            <person name="Roelofs D."/>
        </authorList>
    </citation>
    <scope>NUCLEOTIDE SEQUENCE [LARGE SCALE GENOMIC DNA]</scope>
    <source>
        <tissue evidence="1">Mixed pool</tissue>
    </source>
</reference>
<gene>
    <name evidence="1" type="ORF">Ocin01_18571</name>
</gene>
<proteinExistence type="predicted"/>
<accession>A0A1D2M5C7</accession>
<dbReference type="EMBL" id="LJIJ01004101">
    <property type="protein sequence ID" value="ODM88111.1"/>
    <property type="molecule type" value="Genomic_DNA"/>
</dbReference>
<dbReference type="InterPro" id="IPR011029">
    <property type="entry name" value="DEATH-like_dom_sf"/>
</dbReference>
<dbReference type="CDD" id="cd01671">
    <property type="entry name" value="CARD"/>
    <property type="match status" value="1"/>
</dbReference>
<dbReference type="Proteomes" id="UP000094527">
    <property type="component" value="Unassembled WGS sequence"/>
</dbReference>
<comment type="caution">
    <text evidence="1">The sequence shown here is derived from an EMBL/GenBank/DDBJ whole genome shotgun (WGS) entry which is preliminary data.</text>
</comment>
<keyword evidence="2" id="KW-1185">Reference proteome</keyword>
<dbReference type="AlphaFoldDB" id="A0A1D2M5C7"/>
<protein>
    <submittedName>
        <fullName evidence="1">Uncharacterized protein</fullName>
    </submittedName>
</protein>
<sequence length="214" mass="23996">MEEHQKNHIRKNLPSLIENTKCDGIFVETLSASDVLSISDVALLDSINNGLEKTRTFYKIIVTRADSYELLCKALQETKQTGAFNILNELPGVQTTLPKLETRSGPGKTGVLGWLYTCLNLARQLTSVVNNEMVLLIFENKGILDSLDAESIRLNIRTLTTSAWITQFCKVLESSPEISKALNLLLNLDNDPNLKNYRAIIRKIFEDLELPTSD</sequence>
<dbReference type="Gene3D" id="1.10.533.10">
    <property type="entry name" value="Death Domain, Fas"/>
    <property type="match status" value="1"/>
</dbReference>